<accession>A0ABV6TE43</accession>
<protein>
    <submittedName>
        <fullName evidence="1">Uncharacterized protein</fullName>
    </submittedName>
</protein>
<proteinExistence type="predicted"/>
<sequence>MPPLTVQLAIVHSETADDSALDRMTLGTYAPQILWLDNDEPVSDGLIYEARRFGCGVVHGTAAQAVLVPPLRYDEVVFGLTGAGWLFIEQAYAQLNAAKEV</sequence>
<dbReference type="EMBL" id="JBHMQV010000009">
    <property type="protein sequence ID" value="MFC0843698.1"/>
    <property type="molecule type" value="Genomic_DNA"/>
</dbReference>
<evidence type="ECO:0000313" key="2">
    <source>
        <dbReference type="Proteomes" id="UP001589887"/>
    </source>
</evidence>
<comment type="caution">
    <text evidence="1">The sequence shown here is derived from an EMBL/GenBank/DDBJ whole genome shotgun (WGS) entry which is preliminary data.</text>
</comment>
<gene>
    <name evidence="1" type="ORF">ACFH04_08190</name>
</gene>
<keyword evidence="2" id="KW-1185">Reference proteome</keyword>
<reference evidence="1 2" key="1">
    <citation type="submission" date="2024-09" db="EMBL/GenBank/DDBJ databases">
        <authorList>
            <person name="Sun Q."/>
            <person name="Mori K."/>
        </authorList>
    </citation>
    <scope>NUCLEOTIDE SEQUENCE [LARGE SCALE GENOMIC DNA]</scope>
    <source>
        <strain evidence="1 2">JCM 4557</strain>
    </source>
</reference>
<dbReference type="Proteomes" id="UP001589887">
    <property type="component" value="Unassembled WGS sequence"/>
</dbReference>
<name>A0ABV6TE43_9ACTN</name>
<evidence type="ECO:0000313" key="1">
    <source>
        <dbReference type="EMBL" id="MFC0843698.1"/>
    </source>
</evidence>
<organism evidence="1 2">
    <name type="scientific">Streptomyces noboritoensis</name>
    <dbReference type="NCBI Taxonomy" id="67337"/>
    <lineage>
        <taxon>Bacteria</taxon>
        <taxon>Bacillati</taxon>
        <taxon>Actinomycetota</taxon>
        <taxon>Actinomycetes</taxon>
        <taxon>Kitasatosporales</taxon>
        <taxon>Streptomycetaceae</taxon>
        <taxon>Streptomyces</taxon>
    </lineage>
</organism>
<dbReference type="RefSeq" id="WP_394317395.1">
    <property type="nucleotide sequence ID" value="NZ_JBHMQV010000009.1"/>
</dbReference>